<dbReference type="AlphaFoldDB" id="A0A1U8Q8Z6"/>
<evidence type="ECO:0000313" key="2">
    <source>
        <dbReference type="RefSeq" id="XP_019054541.1"/>
    </source>
</evidence>
<gene>
    <name evidence="2" type="primary">LOC104604681</name>
</gene>
<dbReference type="RefSeq" id="XP_019054541.1">
    <property type="nucleotide sequence ID" value="XM_019198996.1"/>
</dbReference>
<dbReference type="GeneID" id="104604681"/>
<dbReference type="Proteomes" id="UP000189703">
    <property type="component" value="Unplaced"/>
</dbReference>
<name>A0A1U8Q8Z6_NELNU</name>
<evidence type="ECO:0000313" key="1">
    <source>
        <dbReference type="Proteomes" id="UP000189703"/>
    </source>
</evidence>
<proteinExistence type="predicted"/>
<keyword evidence="1" id="KW-1185">Reference proteome</keyword>
<accession>A0A1U8Q8Z6</accession>
<organism evidence="1 2">
    <name type="scientific">Nelumbo nucifera</name>
    <name type="common">Sacred lotus</name>
    <dbReference type="NCBI Taxonomy" id="4432"/>
    <lineage>
        <taxon>Eukaryota</taxon>
        <taxon>Viridiplantae</taxon>
        <taxon>Streptophyta</taxon>
        <taxon>Embryophyta</taxon>
        <taxon>Tracheophyta</taxon>
        <taxon>Spermatophyta</taxon>
        <taxon>Magnoliopsida</taxon>
        <taxon>Proteales</taxon>
        <taxon>Nelumbonaceae</taxon>
        <taxon>Nelumbo</taxon>
    </lineage>
</organism>
<protein>
    <submittedName>
        <fullName evidence="2">Uncharacterized protein LOC104604681 isoform X2</fullName>
    </submittedName>
</protein>
<reference evidence="2" key="1">
    <citation type="submission" date="2025-08" db="UniProtKB">
        <authorList>
            <consortium name="RefSeq"/>
        </authorList>
    </citation>
    <scope>IDENTIFICATION</scope>
</reference>
<dbReference type="OrthoDB" id="1937321at2759"/>
<sequence length="114" mass="12988">MEYQRTTFLSFCRFFRCSPVSHCCNMVPRLWALLAAHLPLLLPLPTTTLWLFPSSICLFINFSRTLHHCCNVFLPSDMMAKIDEVQTKINSSAATLADETVKNSDSTQEVLDNM</sequence>